<dbReference type="EMBL" id="WHWC01000006">
    <property type="protein sequence ID" value="KAG8380814.1"/>
    <property type="molecule type" value="Genomic_DNA"/>
</dbReference>
<comment type="caution">
    <text evidence="2">The sequence shown here is derived from an EMBL/GenBank/DDBJ whole genome shotgun (WGS) entry which is preliminary data.</text>
</comment>
<keyword evidence="3" id="KW-1185">Reference proteome</keyword>
<evidence type="ECO:0000313" key="2">
    <source>
        <dbReference type="EMBL" id="KAG8380814.1"/>
    </source>
</evidence>
<proteinExistence type="predicted"/>
<evidence type="ECO:0000313" key="3">
    <source>
        <dbReference type="Proteomes" id="UP000826271"/>
    </source>
</evidence>
<name>A0AAV6XEC0_9LAMI</name>
<evidence type="ECO:0000259" key="1">
    <source>
        <dbReference type="Pfam" id="PF03017"/>
    </source>
</evidence>
<dbReference type="AlphaFoldDB" id="A0AAV6XEC0"/>
<sequence length="174" mass="19437">MKRSDLVPSRAQMFRLIHTKNNQQFVDSKSAEILVQLSSRELDHLESLGVSASRGNSLSQSTIKSLQTFNLKYPTMPSALFKSASAMRVDLLSFEVLGEVVTQGRVVSKDSNKDVGGFKLGPHFWEVYAEIAIREEEFFIMPRGHFSTIKEVVGSTIVWPSSKANEKDQSPCLV</sequence>
<protein>
    <recommendedName>
        <fullName evidence="1">Transposase Tnp1/En/Spm-like domain-containing protein</fullName>
    </recommendedName>
</protein>
<feature type="domain" description="Transposase Tnp1/En/Spm-like" evidence="1">
    <location>
        <begin position="91"/>
        <end position="151"/>
    </location>
</feature>
<dbReference type="InterPro" id="IPR004264">
    <property type="entry name" value="Transposase_23"/>
</dbReference>
<accession>A0AAV6XEC0</accession>
<organism evidence="2 3">
    <name type="scientific">Buddleja alternifolia</name>
    <dbReference type="NCBI Taxonomy" id="168488"/>
    <lineage>
        <taxon>Eukaryota</taxon>
        <taxon>Viridiplantae</taxon>
        <taxon>Streptophyta</taxon>
        <taxon>Embryophyta</taxon>
        <taxon>Tracheophyta</taxon>
        <taxon>Spermatophyta</taxon>
        <taxon>Magnoliopsida</taxon>
        <taxon>eudicotyledons</taxon>
        <taxon>Gunneridae</taxon>
        <taxon>Pentapetalae</taxon>
        <taxon>asterids</taxon>
        <taxon>lamiids</taxon>
        <taxon>Lamiales</taxon>
        <taxon>Scrophulariaceae</taxon>
        <taxon>Buddlejeae</taxon>
        <taxon>Buddleja</taxon>
    </lineage>
</organism>
<reference evidence="2" key="1">
    <citation type="submission" date="2019-10" db="EMBL/GenBank/DDBJ databases">
        <authorList>
            <person name="Zhang R."/>
            <person name="Pan Y."/>
            <person name="Wang J."/>
            <person name="Ma R."/>
            <person name="Yu S."/>
        </authorList>
    </citation>
    <scope>NUCLEOTIDE SEQUENCE</scope>
    <source>
        <strain evidence="2">LA-IB0</strain>
        <tissue evidence="2">Leaf</tissue>
    </source>
</reference>
<dbReference type="Proteomes" id="UP000826271">
    <property type="component" value="Unassembled WGS sequence"/>
</dbReference>
<dbReference type="Pfam" id="PF03017">
    <property type="entry name" value="Transposase_23"/>
    <property type="match status" value="1"/>
</dbReference>
<gene>
    <name evidence="2" type="ORF">BUALT_Bualt06G0055600</name>
</gene>